<evidence type="ECO:0000256" key="5">
    <source>
        <dbReference type="ARBA" id="ARBA00022519"/>
    </source>
</evidence>
<dbReference type="HAMAP" id="MF_01635">
    <property type="entry name" value="UbiA"/>
    <property type="match status" value="1"/>
</dbReference>
<feature type="transmembrane region" description="Helical" evidence="11">
    <location>
        <begin position="289"/>
        <end position="307"/>
    </location>
</feature>
<dbReference type="PROSITE" id="PS00943">
    <property type="entry name" value="UBIA"/>
    <property type="match status" value="1"/>
</dbReference>
<keyword evidence="5 11" id="KW-0997">Cell inner membrane</keyword>
<feature type="transmembrane region" description="Helical" evidence="11">
    <location>
        <begin position="113"/>
        <end position="130"/>
    </location>
</feature>
<dbReference type="RefSeq" id="WP_379878789.1">
    <property type="nucleotide sequence ID" value="NZ_JBHUIP010000016.1"/>
</dbReference>
<dbReference type="InterPro" id="IPR044878">
    <property type="entry name" value="UbiA_sf"/>
</dbReference>
<comment type="catalytic activity">
    <reaction evidence="11">
        <text>all-trans-octaprenyl diphosphate + 4-hydroxybenzoate = 4-hydroxy-3-(all-trans-octaprenyl)benzoate + diphosphate</text>
        <dbReference type="Rhea" id="RHEA:27782"/>
        <dbReference type="ChEBI" id="CHEBI:1617"/>
        <dbReference type="ChEBI" id="CHEBI:17879"/>
        <dbReference type="ChEBI" id="CHEBI:33019"/>
        <dbReference type="ChEBI" id="CHEBI:57711"/>
        <dbReference type="EC" id="2.5.1.39"/>
    </reaction>
</comment>
<comment type="caution">
    <text evidence="13">The sequence shown here is derived from an EMBL/GenBank/DDBJ whole genome shotgun (WGS) entry which is preliminary data.</text>
</comment>
<comment type="pathway">
    <text evidence="11">Cofactor biosynthesis; ubiquinone biosynthesis.</text>
</comment>
<feature type="transmembrane region" description="Helical" evidence="11">
    <location>
        <begin position="257"/>
        <end position="277"/>
    </location>
</feature>
<feature type="transmembrane region" description="Helical" evidence="11">
    <location>
        <begin position="230"/>
        <end position="251"/>
    </location>
</feature>
<evidence type="ECO:0000256" key="3">
    <source>
        <dbReference type="ARBA" id="ARBA00005985"/>
    </source>
</evidence>
<evidence type="ECO:0000256" key="7">
    <source>
        <dbReference type="ARBA" id="ARBA00022688"/>
    </source>
</evidence>
<comment type="function">
    <text evidence="11">Catalyzes the prenylation of para-hydroxybenzoate (PHB) with an all-trans polyprenyl group. Mediates the second step in the final reaction sequence of ubiquinone-8 (UQ-8) biosynthesis, which is the condensation of the polyisoprenoid side chain with PHB, generating the first membrane-bound Q intermediate 3-octaprenyl-4-hydroxybenzoate.</text>
</comment>
<dbReference type="Gene3D" id="1.10.357.140">
    <property type="entry name" value="UbiA prenyltransferase"/>
    <property type="match status" value="1"/>
</dbReference>
<dbReference type="GO" id="GO:0008412">
    <property type="term" value="F:4-hydroxybenzoate polyprenyltransferase activity"/>
    <property type="evidence" value="ECO:0007669"/>
    <property type="project" value="UniProtKB-EC"/>
</dbReference>
<dbReference type="InterPro" id="IPR000537">
    <property type="entry name" value="UbiA_prenyltransferase"/>
</dbReference>
<keyword evidence="6 11" id="KW-0808">Transferase</keyword>
<evidence type="ECO:0000256" key="1">
    <source>
        <dbReference type="ARBA" id="ARBA00001946"/>
    </source>
</evidence>
<dbReference type="InterPro" id="IPR039653">
    <property type="entry name" value="Prenyltransferase"/>
</dbReference>
<dbReference type="InterPro" id="IPR030470">
    <property type="entry name" value="UbiA_prenylTrfase_CS"/>
</dbReference>
<dbReference type="NCBIfam" id="TIGR01474">
    <property type="entry name" value="ubiA_proteo"/>
    <property type="match status" value="1"/>
</dbReference>
<keyword evidence="11" id="KW-0460">Magnesium</keyword>
<keyword evidence="8 11" id="KW-0812">Transmembrane</keyword>
<sequence>MADISPKLAAMLTRSDIRFDLLSLLPQGWRPYAALARLDRPIGTWLLLLPCWWGLALAGNLSPLPYLMFAIGAVAMRGAGCTINDLADVEFDRQVARTAQRPLPSGAVSKRQALVFLAAQMLVGLAVLVTFNLPTILWAFGSVAIIIAYPFMKRFTNWPQFVLGLAFNWGALLGWTASFGALHWPALALYAAGILWTLGYDTIYAHQDKDDDERIGVKSTALHFGSETKFWISGFYAATLLLLGLACWGAGVPAWASALALIGMGGHFLWQLVWLDIDNPDNCLTLFKSNRFAGGLFLLPLLIAGALA</sequence>
<dbReference type="PANTHER" id="PTHR11048:SF28">
    <property type="entry name" value="4-HYDROXYBENZOATE POLYPRENYLTRANSFERASE, MITOCHONDRIAL"/>
    <property type="match status" value="1"/>
</dbReference>
<keyword evidence="10 11" id="KW-0472">Membrane</keyword>
<evidence type="ECO:0000256" key="11">
    <source>
        <dbReference type="HAMAP-Rule" id="MF_01635"/>
    </source>
</evidence>
<dbReference type="Pfam" id="PF01040">
    <property type="entry name" value="UbiA"/>
    <property type="match status" value="1"/>
</dbReference>
<evidence type="ECO:0000313" key="13">
    <source>
        <dbReference type="EMBL" id="MFD2265444.1"/>
    </source>
</evidence>
<feature type="transmembrane region" description="Helical" evidence="11">
    <location>
        <begin position="136"/>
        <end position="152"/>
    </location>
</feature>
<evidence type="ECO:0000256" key="10">
    <source>
        <dbReference type="ARBA" id="ARBA00023136"/>
    </source>
</evidence>
<comment type="subcellular location">
    <subcellularLocation>
        <location evidence="11">Cell inner membrane</location>
        <topology evidence="11">Multi-pass membrane protein</topology>
    </subcellularLocation>
    <subcellularLocation>
        <location evidence="2">Membrane</location>
        <topology evidence="2">Multi-pass membrane protein</topology>
    </subcellularLocation>
</comment>
<name>A0ABW5DWT0_9PROT</name>
<evidence type="ECO:0000256" key="4">
    <source>
        <dbReference type="ARBA" id="ARBA00022475"/>
    </source>
</evidence>
<dbReference type="CDD" id="cd13959">
    <property type="entry name" value="PT_UbiA_COQ2"/>
    <property type="match status" value="1"/>
</dbReference>
<dbReference type="InterPro" id="IPR006370">
    <property type="entry name" value="HB_polyprenyltransferase-like"/>
</dbReference>
<dbReference type="EC" id="2.5.1.39" evidence="11 12"/>
<evidence type="ECO:0000256" key="9">
    <source>
        <dbReference type="ARBA" id="ARBA00022989"/>
    </source>
</evidence>
<accession>A0ABW5DWT0</accession>
<evidence type="ECO:0000256" key="8">
    <source>
        <dbReference type="ARBA" id="ARBA00022692"/>
    </source>
</evidence>
<keyword evidence="9 11" id="KW-1133">Transmembrane helix</keyword>
<evidence type="ECO:0000256" key="12">
    <source>
        <dbReference type="NCBIfam" id="TIGR01474"/>
    </source>
</evidence>
<dbReference type="Proteomes" id="UP001597295">
    <property type="component" value="Unassembled WGS sequence"/>
</dbReference>
<organism evidence="13 14">
    <name type="scientific">Lacibacterium aquatile</name>
    <dbReference type="NCBI Taxonomy" id="1168082"/>
    <lineage>
        <taxon>Bacteria</taxon>
        <taxon>Pseudomonadati</taxon>
        <taxon>Pseudomonadota</taxon>
        <taxon>Alphaproteobacteria</taxon>
        <taxon>Rhodospirillales</taxon>
        <taxon>Rhodospirillaceae</taxon>
    </lineage>
</organism>
<comment type="cofactor">
    <cofactor evidence="1 11">
        <name>Mg(2+)</name>
        <dbReference type="ChEBI" id="CHEBI:18420"/>
    </cofactor>
</comment>
<dbReference type="Gene3D" id="1.20.120.1780">
    <property type="entry name" value="UbiA prenyltransferase"/>
    <property type="match status" value="1"/>
</dbReference>
<evidence type="ECO:0000256" key="6">
    <source>
        <dbReference type="ARBA" id="ARBA00022679"/>
    </source>
</evidence>
<evidence type="ECO:0000256" key="2">
    <source>
        <dbReference type="ARBA" id="ARBA00004141"/>
    </source>
</evidence>
<proteinExistence type="inferred from homology"/>
<protein>
    <recommendedName>
        <fullName evidence="11 12">4-hydroxybenzoate octaprenyltransferase</fullName>
        <ecNumber evidence="11 12">2.5.1.39</ecNumber>
    </recommendedName>
    <alternativeName>
        <fullName evidence="11">4-HB polyprenyltransferase</fullName>
    </alternativeName>
</protein>
<comment type="similarity">
    <text evidence="3 11">Belongs to the UbiA prenyltransferase family.</text>
</comment>
<keyword evidence="4 11" id="KW-1003">Cell membrane</keyword>
<dbReference type="EMBL" id="JBHUIP010000016">
    <property type="protein sequence ID" value="MFD2265444.1"/>
    <property type="molecule type" value="Genomic_DNA"/>
</dbReference>
<gene>
    <name evidence="11 13" type="primary">ubiA</name>
    <name evidence="13" type="ORF">ACFSM5_21260</name>
</gene>
<dbReference type="PANTHER" id="PTHR11048">
    <property type="entry name" value="PRENYLTRANSFERASES"/>
    <property type="match status" value="1"/>
</dbReference>
<keyword evidence="14" id="KW-1185">Reference proteome</keyword>
<feature type="transmembrane region" description="Helical" evidence="11">
    <location>
        <begin position="161"/>
        <end position="181"/>
    </location>
</feature>
<keyword evidence="7 11" id="KW-0831">Ubiquinone biosynthesis</keyword>
<reference evidence="14" key="1">
    <citation type="journal article" date="2019" name="Int. J. Syst. Evol. Microbiol.">
        <title>The Global Catalogue of Microorganisms (GCM) 10K type strain sequencing project: providing services to taxonomists for standard genome sequencing and annotation.</title>
        <authorList>
            <consortium name="The Broad Institute Genomics Platform"/>
            <consortium name="The Broad Institute Genome Sequencing Center for Infectious Disease"/>
            <person name="Wu L."/>
            <person name="Ma J."/>
        </authorList>
    </citation>
    <scope>NUCLEOTIDE SEQUENCE [LARGE SCALE GENOMIC DNA]</scope>
    <source>
        <strain evidence="14">CGMCC 1.19062</strain>
    </source>
</reference>
<evidence type="ECO:0000313" key="14">
    <source>
        <dbReference type="Proteomes" id="UP001597295"/>
    </source>
</evidence>